<feature type="compositionally biased region" description="Low complexity" evidence="1">
    <location>
        <begin position="205"/>
        <end position="233"/>
    </location>
</feature>
<sequence length="242" mass="24797">MPTWRDAHDEGKCRPMGRKNTQTAIKDLIGDVTDSVKKAIDEVLDRDEYDPWRDDWSRPPAAGPLQGVAQAVSGIRQALVEVLPGSPAAALINTANLLTALGLAGAAGVPPVVLGQATPVVTVPGPPPPAPPPPPPSGAPEETAALTRQVAQLSDRIGSLLNALEGSGSGAARTDGAARPAASVAAETPERARSEPARPAPPKSGPAGRPGPVSRPPVRQQPVRRLAALAPGRLADRLRAGN</sequence>
<reference evidence="3" key="1">
    <citation type="submission" date="2011-12" db="EMBL/GenBank/DDBJ databases">
        <title>Complete genome sequence of Streptomyces cattleya strain DSM 46488.</title>
        <authorList>
            <person name="Ou H.-Y."/>
            <person name="Li P."/>
            <person name="Zhao C."/>
            <person name="O'Hagan D."/>
            <person name="Deng Z."/>
        </authorList>
    </citation>
    <scope>NUCLEOTIDE SEQUENCE [LARGE SCALE GENOMIC DNA]</scope>
    <source>
        <strain evidence="3">ATCC 35852 / DSM 46488 / JCM 4925 / NBRC 14057 / NRRL 8057</strain>
        <plasmid evidence="3">Plasmid pSCATT</plasmid>
    </source>
</reference>
<dbReference type="HOGENOM" id="CLU_1146658_0_0_11"/>
<dbReference type="PATRIC" id="fig|1003195.29.peg.6895"/>
<organism evidence="2 3">
    <name type="scientific">Streptantibioticus cattleyicolor (strain ATCC 35852 / DSM 46488 / JCM 4925 / NBRC 14057 / NRRL 8057)</name>
    <name type="common">Streptomyces cattleya</name>
    <dbReference type="NCBI Taxonomy" id="1003195"/>
    <lineage>
        <taxon>Bacteria</taxon>
        <taxon>Bacillati</taxon>
        <taxon>Actinomycetota</taxon>
        <taxon>Actinomycetes</taxon>
        <taxon>Kitasatosporales</taxon>
        <taxon>Streptomycetaceae</taxon>
        <taxon>Streptantibioticus</taxon>
    </lineage>
</organism>
<keyword evidence="3" id="KW-1185">Reference proteome</keyword>
<feature type="compositionally biased region" description="Pro residues" evidence="1">
    <location>
        <begin position="124"/>
        <end position="138"/>
    </location>
</feature>
<protein>
    <submittedName>
        <fullName evidence="2">Uncharacterized protein</fullName>
    </submittedName>
</protein>
<feature type="region of interest" description="Disordered" evidence="1">
    <location>
        <begin position="123"/>
        <end position="145"/>
    </location>
</feature>
<feature type="compositionally biased region" description="Low complexity" evidence="1">
    <location>
        <begin position="170"/>
        <end position="187"/>
    </location>
</feature>
<geneLocation type="plasmid" evidence="2 3">
    <name>pSCATT</name>
</geneLocation>
<proteinExistence type="predicted"/>
<dbReference type="AlphaFoldDB" id="G8XED9"/>
<accession>G8XED9</accession>
<dbReference type="EMBL" id="CP003229">
    <property type="protein sequence ID" value="AEW99293.1"/>
    <property type="molecule type" value="Genomic_DNA"/>
</dbReference>
<name>G8XED9_STREN</name>
<keyword evidence="2" id="KW-0614">Plasmid</keyword>
<evidence type="ECO:0000256" key="1">
    <source>
        <dbReference type="SAM" id="MobiDB-lite"/>
    </source>
</evidence>
<dbReference type="Proteomes" id="UP000007842">
    <property type="component" value="Plasmid pSCATT"/>
</dbReference>
<evidence type="ECO:0000313" key="2">
    <source>
        <dbReference type="EMBL" id="AEW99293.1"/>
    </source>
</evidence>
<gene>
    <name evidence="2" type="ordered locus">SCATT_p11000</name>
</gene>
<dbReference type="KEGG" id="scy:SCATT_p11000"/>
<feature type="region of interest" description="Disordered" evidence="1">
    <location>
        <begin position="163"/>
        <end position="242"/>
    </location>
</feature>
<evidence type="ECO:0000313" key="3">
    <source>
        <dbReference type="Proteomes" id="UP000007842"/>
    </source>
</evidence>